<dbReference type="Proteomes" id="UP000324222">
    <property type="component" value="Unassembled WGS sequence"/>
</dbReference>
<sequence length="77" mass="9072">MEKINRQDLLSLSKIMKSQCLRNIKKLSFPHRMVDICNDLSEEIVTAESVHKFEKSWIKIDTETGHYEPHSNPIIYN</sequence>
<accession>A0A5B7GLZ9</accession>
<comment type="caution">
    <text evidence="1">The sequence shown here is derived from an EMBL/GenBank/DDBJ whole genome shotgun (WGS) entry which is preliminary data.</text>
</comment>
<dbReference type="AlphaFoldDB" id="A0A5B7GLZ9"/>
<evidence type="ECO:0000313" key="1">
    <source>
        <dbReference type="EMBL" id="MPC57534.1"/>
    </source>
</evidence>
<protein>
    <submittedName>
        <fullName evidence="1">Uncharacterized protein</fullName>
    </submittedName>
</protein>
<keyword evidence="2" id="KW-1185">Reference proteome</keyword>
<gene>
    <name evidence="1" type="ORF">E2C01_051514</name>
</gene>
<evidence type="ECO:0000313" key="2">
    <source>
        <dbReference type="Proteomes" id="UP000324222"/>
    </source>
</evidence>
<organism evidence="1 2">
    <name type="scientific">Portunus trituberculatus</name>
    <name type="common">Swimming crab</name>
    <name type="synonym">Neptunus trituberculatus</name>
    <dbReference type="NCBI Taxonomy" id="210409"/>
    <lineage>
        <taxon>Eukaryota</taxon>
        <taxon>Metazoa</taxon>
        <taxon>Ecdysozoa</taxon>
        <taxon>Arthropoda</taxon>
        <taxon>Crustacea</taxon>
        <taxon>Multicrustacea</taxon>
        <taxon>Malacostraca</taxon>
        <taxon>Eumalacostraca</taxon>
        <taxon>Eucarida</taxon>
        <taxon>Decapoda</taxon>
        <taxon>Pleocyemata</taxon>
        <taxon>Brachyura</taxon>
        <taxon>Eubrachyura</taxon>
        <taxon>Portunoidea</taxon>
        <taxon>Portunidae</taxon>
        <taxon>Portuninae</taxon>
        <taxon>Portunus</taxon>
    </lineage>
</organism>
<proteinExistence type="predicted"/>
<dbReference type="EMBL" id="VSRR010014864">
    <property type="protein sequence ID" value="MPC57534.1"/>
    <property type="molecule type" value="Genomic_DNA"/>
</dbReference>
<reference evidence="1 2" key="1">
    <citation type="submission" date="2019-05" db="EMBL/GenBank/DDBJ databases">
        <title>Another draft genome of Portunus trituberculatus and its Hox gene families provides insights of decapod evolution.</title>
        <authorList>
            <person name="Jeong J.-H."/>
            <person name="Song I."/>
            <person name="Kim S."/>
            <person name="Choi T."/>
            <person name="Kim D."/>
            <person name="Ryu S."/>
            <person name="Kim W."/>
        </authorList>
    </citation>
    <scope>NUCLEOTIDE SEQUENCE [LARGE SCALE GENOMIC DNA]</scope>
    <source>
        <tissue evidence="1">Muscle</tissue>
    </source>
</reference>
<name>A0A5B7GLZ9_PORTR</name>